<dbReference type="Proteomes" id="UP001208567">
    <property type="component" value="Unassembled WGS sequence"/>
</dbReference>
<keyword evidence="1" id="KW-0812">Transmembrane</keyword>
<keyword evidence="1" id="KW-0472">Membrane</keyword>
<comment type="caution">
    <text evidence="2">The sequence shown here is derived from an EMBL/GenBank/DDBJ whole genome shotgun (WGS) entry which is preliminary data.</text>
</comment>
<dbReference type="RefSeq" id="WP_264848486.1">
    <property type="nucleotide sequence ID" value="NZ_BRXR01000001.1"/>
</dbReference>
<name>A0ABQ5N1X1_9CLOT</name>
<feature type="transmembrane region" description="Helical" evidence="1">
    <location>
        <begin position="6"/>
        <end position="25"/>
    </location>
</feature>
<protein>
    <recommendedName>
        <fullName evidence="4">YtxH domain-containing protein</fullName>
    </recommendedName>
</protein>
<evidence type="ECO:0000313" key="3">
    <source>
        <dbReference type="Proteomes" id="UP001208567"/>
    </source>
</evidence>
<evidence type="ECO:0008006" key="4">
    <source>
        <dbReference type="Google" id="ProtNLM"/>
    </source>
</evidence>
<proteinExistence type="predicted"/>
<dbReference type="EMBL" id="BRXR01000001">
    <property type="protein sequence ID" value="GLC29198.1"/>
    <property type="molecule type" value="Genomic_DNA"/>
</dbReference>
<sequence length="56" mass="6239">MGYFKGIATGAMIGAAAGMLISPQLDRHTKKRIRRSSNMMMGAIGNMMDDMMRKMR</sequence>
<evidence type="ECO:0000256" key="1">
    <source>
        <dbReference type="SAM" id="Phobius"/>
    </source>
</evidence>
<evidence type="ECO:0000313" key="2">
    <source>
        <dbReference type="EMBL" id="GLC29198.1"/>
    </source>
</evidence>
<organism evidence="2 3">
    <name type="scientific">Clostridium omnivorum</name>
    <dbReference type="NCBI Taxonomy" id="1604902"/>
    <lineage>
        <taxon>Bacteria</taxon>
        <taxon>Bacillati</taxon>
        <taxon>Bacillota</taxon>
        <taxon>Clostridia</taxon>
        <taxon>Eubacteriales</taxon>
        <taxon>Clostridiaceae</taxon>
        <taxon>Clostridium</taxon>
    </lineage>
</organism>
<keyword evidence="1" id="KW-1133">Transmembrane helix</keyword>
<keyword evidence="3" id="KW-1185">Reference proteome</keyword>
<reference evidence="2 3" key="1">
    <citation type="journal article" date="2024" name="Int. J. Syst. Evol. Microbiol.">
        <title>Clostridium omnivorum sp. nov., isolated from anoxic soil under the treatment of reductive soil disinfestation.</title>
        <authorList>
            <person name="Ueki A."/>
            <person name="Tonouchi A."/>
            <person name="Kaku N."/>
            <person name="Honma S."/>
            <person name="Ueki K."/>
        </authorList>
    </citation>
    <scope>NUCLEOTIDE SEQUENCE [LARGE SCALE GENOMIC DNA]</scope>
    <source>
        <strain evidence="2 3">E14</strain>
    </source>
</reference>
<gene>
    <name evidence="2" type="ORF">bsdE14_06080</name>
</gene>
<accession>A0ABQ5N1X1</accession>